<protein>
    <submittedName>
        <fullName evidence="3">Uncharacterized protein</fullName>
    </submittedName>
</protein>
<evidence type="ECO:0000256" key="2">
    <source>
        <dbReference type="SAM" id="Phobius"/>
    </source>
</evidence>
<reference evidence="3 4" key="1">
    <citation type="submission" date="2019-04" db="EMBL/GenBank/DDBJ databases">
        <title>Streptomyces oryziradicis sp. nov., a novel actinomycete isolated from rhizosphere soil of rice (Oryza sativa L.).</title>
        <authorList>
            <person name="Li C."/>
        </authorList>
    </citation>
    <scope>NUCLEOTIDE SEQUENCE [LARGE SCALE GENOMIC DNA]</scope>
    <source>
        <strain evidence="3 4">NEAU-C40</strain>
    </source>
</reference>
<feature type="region of interest" description="Disordered" evidence="1">
    <location>
        <begin position="77"/>
        <end position="110"/>
    </location>
</feature>
<dbReference type="Proteomes" id="UP000305778">
    <property type="component" value="Unassembled WGS sequence"/>
</dbReference>
<gene>
    <name evidence="3" type="ORF">FCI23_45580</name>
</gene>
<comment type="caution">
    <text evidence="3">The sequence shown here is derived from an EMBL/GenBank/DDBJ whole genome shotgun (WGS) entry which is preliminary data.</text>
</comment>
<keyword evidence="2" id="KW-1133">Transmembrane helix</keyword>
<dbReference type="EMBL" id="SUMC01000105">
    <property type="protein sequence ID" value="TJZ99461.1"/>
    <property type="molecule type" value="Genomic_DNA"/>
</dbReference>
<evidence type="ECO:0000256" key="1">
    <source>
        <dbReference type="SAM" id="MobiDB-lite"/>
    </source>
</evidence>
<feature type="transmembrane region" description="Helical" evidence="2">
    <location>
        <begin position="43"/>
        <end position="64"/>
    </location>
</feature>
<proteinExistence type="predicted"/>
<evidence type="ECO:0000313" key="4">
    <source>
        <dbReference type="Proteomes" id="UP000305778"/>
    </source>
</evidence>
<keyword evidence="2" id="KW-0812">Transmembrane</keyword>
<keyword evidence="4" id="KW-1185">Reference proteome</keyword>
<organism evidence="3 4">
    <name type="scientific">Actinacidiphila oryziradicis</name>
    <dbReference type="NCBI Taxonomy" id="2571141"/>
    <lineage>
        <taxon>Bacteria</taxon>
        <taxon>Bacillati</taxon>
        <taxon>Actinomycetota</taxon>
        <taxon>Actinomycetes</taxon>
        <taxon>Kitasatosporales</taxon>
        <taxon>Streptomycetaceae</taxon>
        <taxon>Actinacidiphila</taxon>
    </lineage>
</organism>
<feature type="compositionally biased region" description="Basic and acidic residues" evidence="1">
    <location>
        <begin position="12"/>
        <end position="21"/>
    </location>
</feature>
<feature type="compositionally biased region" description="Low complexity" evidence="1">
    <location>
        <begin position="81"/>
        <end position="108"/>
    </location>
</feature>
<feature type="region of interest" description="Disordered" evidence="1">
    <location>
        <begin position="1"/>
        <end position="21"/>
    </location>
</feature>
<dbReference type="OrthoDB" id="4326709at2"/>
<accession>A0A4U0RTI5</accession>
<name>A0A4U0RTI5_9ACTN</name>
<keyword evidence="2" id="KW-0472">Membrane</keyword>
<evidence type="ECO:0000313" key="3">
    <source>
        <dbReference type="EMBL" id="TJZ99461.1"/>
    </source>
</evidence>
<sequence length="305" mass="31265">MNDTQGIPAPPPDRDLPNHRRIREDLLMKIDPEDQHASLSRRWGLPLGVAAGVAAVSVAAVAVFGGEGAAKPVLAASGGNPTSAATSPSPSPTRVSPSAGAGSAPSSARVTSAPAAFTVTSATTTPIDAGAVAKILASCLGSDASKYHAVIAVRTPVPSQDWDGAVIAVDSADQYVQCETKGDRGTSQDVPPTFINNRLWGTGHIVEYFDSIGEPAGQGRYLSLGAGHYTSDVAKITISYGDNPKQYPAVMAGGAFFYTAAFSTGTSATNHFSATSAPCVHAYNAAGKEIYNQKKDAQFTGKGVS</sequence>
<dbReference type="AlphaFoldDB" id="A0A4U0RTI5"/>